<protein>
    <submittedName>
        <fullName evidence="1">Uncharacterized protein</fullName>
    </submittedName>
</protein>
<comment type="caution">
    <text evidence="1">The sequence shown here is derived from an EMBL/GenBank/DDBJ whole genome shotgun (WGS) entry which is preliminary data.</text>
</comment>
<name>A0AAV6KW62_9ERIC</name>
<sequence length="84" mass="9227">MKADMASGPEFSRASMLSVKARVMRMLTSRLGAGDDEDVATTTIILPSVYLKKALELAKTIPDGGHLKHPTCRELMNWALPKKK</sequence>
<dbReference type="AlphaFoldDB" id="A0AAV6KW62"/>
<organism evidence="1 2">
    <name type="scientific">Rhododendron griersonianum</name>
    <dbReference type="NCBI Taxonomy" id="479676"/>
    <lineage>
        <taxon>Eukaryota</taxon>
        <taxon>Viridiplantae</taxon>
        <taxon>Streptophyta</taxon>
        <taxon>Embryophyta</taxon>
        <taxon>Tracheophyta</taxon>
        <taxon>Spermatophyta</taxon>
        <taxon>Magnoliopsida</taxon>
        <taxon>eudicotyledons</taxon>
        <taxon>Gunneridae</taxon>
        <taxon>Pentapetalae</taxon>
        <taxon>asterids</taxon>
        <taxon>Ericales</taxon>
        <taxon>Ericaceae</taxon>
        <taxon>Ericoideae</taxon>
        <taxon>Rhodoreae</taxon>
        <taxon>Rhododendron</taxon>
    </lineage>
</organism>
<keyword evidence="2" id="KW-1185">Reference proteome</keyword>
<dbReference type="Proteomes" id="UP000823749">
    <property type="component" value="Chromosome 3"/>
</dbReference>
<reference evidence="1" key="1">
    <citation type="submission" date="2020-08" db="EMBL/GenBank/DDBJ databases">
        <title>Plant Genome Project.</title>
        <authorList>
            <person name="Zhang R.-G."/>
        </authorList>
    </citation>
    <scope>NUCLEOTIDE SEQUENCE</scope>
    <source>
        <strain evidence="1">WSP0</strain>
        <tissue evidence="1">Leaf</tissue>
    </source>
</reference>
<evidence type="ECO:0000313" key="1">
    <source>
        <dbReference type="EMBL" id="KAG5556883.1"/>
    </source>
</evidence>
<accession>A0AAV6KW62</accession>
<dbReference type="EMBL" id="JACTNZ010000003">
    <property type="protein sequence ID" value="KAG5556883.1"/>
    <property type="molecule type" value="Genomic_DNA"/>
</dbReference>
<gene>
    <name evidence="1" type="ORF">RHGRI_007211</name>
</gene>
<proteinExistence type="predicted"/>
<evidence type="ECO:0000313" key="2">
    <source>
        <dbReference type="Proteomes" id="UP000823749"/>
    </source>
</evidence>